<sequence>MSSNRYYQPKDSKDAMRFIEKLFNKYRNAKLTKDLLAYHNKLTQQVAGNIKDTARRESNPKRVAEANSMVHVMQQWTKIKLSGKNFNGQMRHFKFEPNGAHQRFKRNHIKLSHGSNYRSSLH</sequence>
<comment type="caution">
    <text evidence="1">The sequence shown here is derived from an EMBL/GenBank/DDBJ whole genome shotgun (WGS) entry which is preliminary data.</text>
</comment>
<evidence type="ECO:0000313" key="2">
    <source>
        <dbReference type="Proteomes" id="UP001144204"/>
    </source>
</evidence>
<proteinExistence type="predicted"/>
<gene>
    <name evidence="1" type="ORF">WR164_05280</name>
</gene>
<evidence type="ECO:0000313" key="1">
    <source>
        <dbReference type="EMBL" id="GLB46549.1"/>
    </source>
</evidence>
<reference evidence="1" key="1">
    <citation type="submission" date="2022-07" db="EMBL/GenBank/DDBJ databases">
        <authorList>
            <person name="Kouya T."/>
            <person name="Ishiyama Y."/>
        </authorList>
    </citation>
    <scope>NUCLEOTIDE SEQUENCE</scope>
    <source>
        <strain evidence="1">WR16-4</strain>
    </source>
</reference>
<keyword evidence="2" id="KW-1185">Reference proteome</keyword>
<dbReference type="EMBL" id="BRPL01000002">
    <property type="protein sequence ID" value="GLB46549.1"/>
    <property type="molecule type" value="Genomic_DNA"/>
</dbReference>
<dbReference type="RefSeq" id="WP_286136017.1">
    <property type="nucleotide sequence ID" value="NZ_BRPL01000002.1"/>
</dbReference>
<accession>A0A9W6B042</accession>
<dbReference type="AlphaFoldDB" id="A0A9W6B042"/>
<dbReference type="Proteomes" id="UP001144204">
    <property type="component" value="Unassembled WGS sequence"/>
</dbReference>
<protein>
    <submittedName>
        <fullName evidence="1">Uncharacterized protein</fullName>
    </submittedName>
</protein>
<reference evidence="1" key="2">
    <citation type="journal article" date="2023" name="PLoS ONE">
        <title>Philodulcilactobacillus myokoensis gen. nov., sp. nov., a fructophilic, acidophilic, and agar-phobic lactic acid bacterium isolated from fermented vegetable extracts.</title>
        <authorList>
            <person name="Kouya T."/>
            <person name="Ishiyama Y."/>
            <person name="Ohashi S."/>
            <person name="Kumakubo R."/>
            <person name="Yamazaki T."/>
            <person name="Otaki T."/>
        </authorList>
    </citation>
    <scope>NUCLEOTIDE SEQUENCE</scope>
    <source>
        <strain evidence="1">WR16-4</strain>
    </source>
</reference>
<name>A0A9W6B042_9LACO</name>
<organism evidence="1 2">
    <name type="scientific">Philodulcilactobacillus myokoensis</name>
    <dbReference type="NCBI Taxonomy" id="2929573"/>
    <lineage>
        <taxon>Bacteria</taxon>
        <taxon>Bacillati</taxon>
        <taxon>Bacillota</taxon>
        <taxon>Bacilli</taxon>
        <taxon>Lactobacillales</taxon>
        <taxon>Lactobacillaceae</taxon>
        <taxon>Philodulcilactobacillus</taxon>
    </lineage>
</organism>